<dbReference type="GeneID" id="5491846"/>
<name>A7EER8_SCLS1</name>
<dbReference type="KEGG" id="ssl:SS1G_03808"/>
<reference evidence="2" key="1">
    <citation type="journal article" date="2011" name="PLoS Genet.">
        <title>Genomic analysis of the necrotrophic fungal pathogens Sclerotinia sclerotiorum and Botrytis cinerea.</title>
        <authorList>
            <person name="Amselem J."/>
            <person name="Cuomo C.A."/>
            <person name="van Kan J.A."/>
            <person name="Viaud M."/>
            <person name="Benito E.P."/>
            <person name="Couloux A."/>
            <person name="Coutinho P.M."/>
            <person name="de Vries R.P."/>
            <person name="Dyer P.S."/>
            <person name="Fillinger S."/>
            <person name="Fournier E."/>
            <person name="Gout L."/>
            <person name="Hahn M."/>
            <person name="Kohn L."/>
            <person name="Lapalu N."/>
            <person name="Plummer K.M."/>
            <person name="Pradier J.M."/>
            <person name="Quevillon E."/>
            <person name="Sharon A."/>
            <person name="Simon A."/>
            <person name="ten Have A."/>
            <person name="Tudzynski B."/>
            <person name="Tudzynski P."/>
            <person name="Wincker P."/>
            <person name="Andrew M."/>
            <person name="Anthouard V."/>
            <person name="Beever R.E."/>
            <person name="Beffa R."/>
            <person name="Benoit I."/>
            <person name="Bouzid O."/>
            <person name="Brault B."/>
            <person name="Chen Z."/>
            <person name="Choquer M."/>
            <person name="Collemare J."/>
            <person name="Cotton P."/>
            <person name="Danchin E.G."/>
            <person name="Da Silva C."/>
            <person name="Gautier A."/>
            <person name="Giraud C."/>
            <person name="Giraud T."/>
            <person name="Gonzalez C."/>
            <person name="Grossetete S."/>
            <person name="Guldener U."/>
            <person name="Henrissat B."/>
            <person name="Howlett B.J."/>
            <person name="Kodira C."/>
            <person name="Kretschmer M."/>
            <person name="Lappartient A."/>
            <person name="Leroch M."/>
            <person name="Levis C."/>
            <person name="Mauceli E."/>
            <person name="Neuveglise C."/>
            <person name="Oeser B."/>
            <person name="Pearson M."/>
            <person name="Poulain J."/>
            <person name="Poussereau N."/>
            <person name="Quesneville H."/>
            <person name="Rascle C."/>
            <person name="Schumacher J."/>
            <person name="Segurens B."/>
            <person name="Sexton A."/>
            <person name="Silva E."/>
            <person name="Sirven C."/>
            <person name="Soanes D.M."/>
            <person name="Talbot N.J."/>
            <person name="Templeton M."/>
            <person name="Yandava C."/>
            <person name="Yarden O."/>
            <person name="Zeng Q."/>
            <person name="Rollins J.A."/>
            <person name="Lebrun M.H."/>
            <person name="Dickman M."/>
        </authorList>
    </citation>
    <scope>NUCLEOTIDE SEQUENCE [LARGE SCALE GENOMIC DNA]</scope>
    <source>
        <strain evidence="2">ATCC 18683 / 1980 / Ss-1</strain>
    </source>
</reference>
<keyword evidence="2" id="KW-1185">Reference proteome</keyword>
<dbReference type="InParanoid" id="A7EER8"/>
<gene>
    <name evidence="1" type="ORF">SS1G_03808</name>
</gene>
<dbReference type="EMBL" id="CH476624">
    <property type="protein sequence ID" value="EDO01334.1"/>
    <property type="molecule type" value="Genomic_DNA"/>
</dbReference>
<accession>A7EER8</accession>
<dbReference type="HOGENOM" id="CLU_2813958_0_0_1"/>
<evidence type="ECO:0000313" key="1">
    <source>
        <dbReference type="EMBL" id="EDO01334.1"/>
    </source>
</evidence>
<dbReference type="Proteomes" id="UP000001312">
    <property type="component" value="Unassembled WGS sequence"/>
</dbReference>
<protein>
    <submittedName>
        <fullName evidence="1">Uncharacterized protein</fullName>
    </submittedName>
</protein>
<dbReference type="RefSeq" id="XP_001595719.1">
    <property type="nucleotide sequence ID" value="XM_001595669.1"/>
</dbReference>
<dbReference type="AlphaFoldDB" id="A7EER8"/>
<evidence type="ECO:0000313" key="2">
    <source>
        <dbReference type="Proteomes" id="UP000001312"/>
    </source>
</evidence>
<sequence>MSCNSAPLTLSGSTVSVTHPHLDKSENKLASVSTAIQQLEPDSLVLFRSAPAEPLIRHSHNKDICPA</sequence>
<proteinExistence type="predicted"/>
<organism evidence="1 2">
    <name type="scientific">Sclerotinia sclerotiorum (strain ATCC 18683 / 1980 / Ss-1)</name>
    <name type="common">White mold</name>
    <name type="synonym">Whetzelinia sclerotiorum</name>
    <dbReference type="NCBI Taxonomy" id="665079"/>
    <lineage>
        <taxon>Eukaryota</taxon>
        <taxon>Fungi</taxon>
        <taxon>Dikarya</taxon>
        <taxon>Ascomycota</taxon>
        <taxon>Pezizomycotina</taxon>
        <taxon>Leotiomycetes</taxon>
        <taxon>Helotiales</taxon>
        <taxon>Sclerotiniaceae</taxon>
        <taxon>Sclerotinia</taxon>
    </lineage>
</organism>